<sequence length="95" mass="10226">MSLTIFLIIISCCASFHPKYALCGCIILNNFATTVHTPVKCPGRIAPSSFSEMSATEMVVRCFSEYISSTDGAKTTSTFVSLSIEISLSISLGYL</sequence>
<name>A0A1V6C4U8_UNCT6</name>
<dbReference type="Proteomes" id="UP000485562">
    <property type="component" value="Unassembled WGS sequence"/>
</dbReference>
<protein>
    <recommendedName>
        <fullName evidence="3">Secreted protein</fullName>
    </recommendedName>
</protein>
<accession>A0A1V6C4U8</accession>
<evidence type="ECO:0008006" key="3">
    <source>
        <dbReference type="Google" id="ProtNLM"/>
    </source>
</evidence>
<gene>
    <name evidence="2" type="ORF">BWX89_01590</name>
</gene>
<feature type="chain" id="PRO_5012008655" description="Secreted protein" evidence="1">
    <location>
        <begin position="22"/>
        <end position="95"/>
    </location>
</feature>
<evidence type="ECO:0000313" key="2">
    <source>
        <dbReference type="EMBL" id="OQB71861.1"/>
    </source>
</evidence>
<keyword evidence="1" id="KW-0732">Signal</keyword>
<evidence type="ECO:0000256" key="1">
    <source>
        <dbReference type="SAM" id="SignalP"/>
    </source>
</evidence>
<comment type="caution">
    <text evidence="2">The sequence shown here is derived from an EMBL/GenBank/DDBJ whole genome shotgun (WGS) entry which is preliminary data.</text>
</comment>
<feature type="signal peptide" evidence="1">
    <location>
        <begin position="1"/>
        <end position="21"/>
    </location>
</feature>
<dbReference type="EMBL" id="MWDQ01000148">
    <property type="protein sequence ID" value="OQB71861.1"/>
    <property type="molecule type" value="Genomic_DNA"/>
</dbReference>
<organism evidence="2">
    <name type="scientific">candidate division TA06 bacterium ADurb.Bin131</name>
    <dbReference type="NCBI Taxonomy" id="1852827"/>
    <lineage>
        <taxon>Bacteria</taxon>
        <taxon>Bacteria division TA06</taxon>
    </lineage>
</organism>
<dbReference type="AlphaFoldDB" id="A0A1V6C4U8"/>
<reference evidence="2" key="1">
    <citation type="submission" date="2017-02" db="EMBL/GenBank/DDBJ databases">
        <title>Delving into the versatile metabolic prowess of the omnipresent phylum Bacteroidetes.</title>
        <authorList>
            <person name="Nobu M.K."/>
            <person name="Mei R."/>
            <person name="Narihiro T."/>
            <person name="Kuroda K."/>
            <person name="Liu W.-T."/>
        </authorList>
    </citation>
    <scope>NUCLEOTIDE SEQUENCE</scope>
    <source>
        <strain evidence="2">ADurb.Bin131</strain>
    </source>
</reference>
<proteinExistence type="predicted"/>